<evidence type="ECO:0000313" key="2">
    <source>
        <dbReference type="Proteomes" id="UP000534783"/>
    </source>
</evidence>
<name>A0A7X6DV70_9BACT</name>
<dbReference type="RefSeq" id="WP_168063445.1">
    <property type="nucleotide sequence ID" value="NZ_VTOW01000007.1"/>
</dbReference>
<gene>
    <name evidence="1" type="ORF">MNODULE_22260</name>
</gene>
<proteinExistence type="predicted"/>
<organism evidence="1 2">
    <name type="scientific">Candidatus Manganitrophus noduliformans</name>
    <dbReference type="NCBI Taxonomy" id="2606439"/>
    <lineage>
        <taxon>Bacteria</taxon>
        <taxon>Pseudomonadati</taxon>
        <taxon>Nitrospirota</taxon>
        <taxon>Nitrospiria</taxon>
        <taxon>Candidatus Troglogloeales</taxon>
        <taxon>Candidatus Manganitrophaceae</taxon>
        <taxon>Candidatus Manganitrophus</taxon>
    </lineage>
</organism>
<sequence>MIKADLAKWIERFLGRIKTKHLKKWKFGLEFKKYDSAEAGECSLVLEYPLNCAAIFCDSLITLREEDRSLEEAVLAALRILNWVRPYFDYDDAIEQYIDWADGWLADPPENEENKEVIEKIKWMQTSIPAQYRFLFRSRKKRKPPIPKLPPAPPKRSWRYSWWSWAAAVMKAGSGWKRPVPYNLHDGGYYCDLIDPGYFYPLLWSPGDPICDHVDEIINNEFANGGEAIQDFCFRNKPELRRALEGIRVMGEAFDLHMQASTLLRPGKKGEK</sequence>
<dbReference type="AlphaFoldDB" id="A0A7X6DV70"/>
<accession>A0A7X6DV70</accession>
<dbReference type="Proteomes" id="UP000534783">
    <property type="component" value="Unassembled WGS sequence"/>
</dbReference>
<keyword evidence="2" id="KW-1185">Reference proteome</keyword>
<comment type="caution">
    <text evidence="1">The sequence shown here is derived from an EMBL/GenBank/DDBJ whole genome shotgun (WGS) entry which is preliminary data.</text>
</comment>
<evidence type="ECO:0000313" key="1">
    <source>
        <dbReference type="EMBL" id="NKE73488.1"/>
    </source>
</evidence>
<protein>
    <submittedName>
        <fullName evidence="1">Uncharacterized protein</fullName>
    </submittedName>
</protein>
<dbReference type="EMBL" id="VTOW01000007">
    <property type="protein sequence ID" value="NKE73488.1"/>
    <property type="molecule type" value="Genomic_DNA"/>
</dbReference>
<reference evidence="1 2" key="1">
    <citation type="journal article" date="2020" name="Nature">
        <title>Bacterial chemolithoautotrophy via manganese oxidation.</title>
        <authorList>
            <person name="Yu H."/>
            <person name="Leadbetter J.R."/>
        </authorList>
    </citation>
    <scope>NUCLEOTIDE SEQUENCE [LARGE SCALE GENOMIC DNA]</scope>
    <source>
        <strain evidence="1 2">Mn-1</strain>
    </source>
</reference>